<evidence type="ECO:0000256" key="6">
    <source>
        <dbReference type="ARBA" id="ARBA00022519"/>
    </source>
</evidence>
<evidence type="ECO:0000256" key="1">
    <source>
        <dbReference type="ARBA" id="ARBA00004533"/>
    </source>
</evidence>
<keyword evidence="8 19" id="KW-0679">Respiratory chain</keyword>
<dbReference type="EMBL" id="CP041636">
    <property type="protein sequence ID" value="QDO99431.1"/>
    <property type="molecule type" value="Genomic_DNA"/>
</dbReference>
<evidence type="ECO:0000256" key="15">
    <source>
        <dbReference type="ARBA" id="ARBA00023002"/>
    </source>
</evidence>
<keyword evidence="9 22" id="KW-0812">Transmembrane</keyword>
<dbReference type="GO" id="GO:0005886">
    <property type="term" value="C:plasma membrane"/>
    <property type="evidence" value="ECO:0007669"/>
    <property type="project" value="UniProtKB-SubCell"/>
</dbReference>
<evidence type="ECO:0000256" key="18">
    <source>
        <dbReference type="ARBA" id="ARBA00023136"/>
    </source>
</evidence>
<keyword evidence="17 19" id="KW-0406">Ion transport</keyword>
<accession>A0A516H6T2</accession>
<reference evidence="24 25" key="1">
    <citation type="submission" date="2019-07" db="EMBL/GenBank/DDBJ databases">
        <title>Genome sequencing for Ferrovibrio sp. K5.</title>
        <authorList>
            <person name="Park S.-J."/>
        </authorList>
    </citation>
    <scope>NUCLEOTIDE SEQUENCE [LARGE SCALE GENOMIC DNA]</scope>
    <source>
        <strain evidence="24 25">K5</strain>
    </source>
</reference>
<dbReference type="PANTHER" id="PTHR33751:SF1">
    <property type="entry name" value="CBB3-TYPE CYTOCHROME C OXIDASE SUBUNIT FIXP"/>
    <property type="match status" value="1"/>
</dbReference>
<dbReference type="GO" id="GO:0046872">
    <property type="term" value="F:metal ion binding"/>
    <property type="evidence" value="ECO:0007669"/>
    <property type="project" value="UniProtKB-KW"/>
</dbReference>
<dbReference type="InterPro" id="IPR050597">
    <property type="entry name" value="Cytochrome_c_Oxidase_Subunit"/>
</dbReference>
<feature type="binding site" description="covalent" evidence="21">
    <location>
        <position position="221"/>
    </location>
    <ligand>
        <name>heme c</name>
        <dbReference type="ChEBI" id="CHEBI:61717"/>
        <label>2</label>
    </ligand>
</feature>
<keyword evidence="16 19" id="KW-0408">Iron</keyword>
<dbReference type="GO" id="GO:0016491">
    <property type="term" value="F:oxidoreductase activity"/>
    <property type="evidence" value="ECO:0007669"/>
    <property type="project" value="UniProtKB-KW"/>
</dbReference>
<dbReference type="KEGG" id="fer:FNB15_20065"/>
<dbReference type="Gene3D" id="1.10.760.10">
    <property type="entry name" value="Cytochrome c-like domain"/>
    <property type="match status" value="2"/>
</dbReference>
<keyword evidence="4 19" id="KW-0813">Transport</keyword>
<dbReference type="GO" id="GO:1902600">
    <property type="term" value="P:proton transmembrane transport"/>
    <property type="evidence" value="ECO:0007669"/>
    <property type="project" value="UniProtKB-KW"/>
</dbReference>
<evidence type="ECO:0000256" key="19">
    <source>
        <dbReference type="PIRNR" id="PIRNR000006"/>
    </source>
</evidence>
<feature type="binding site" description="covalent" evidence="21">
    <location>
        <position position="218"/>
    </location>
    <ligand>
        <name>heme c</name>
        <dbReference type="ChEBI" id="CHEBI:61717"/>
        <label>2</label>
    </ligand>
</feature>
<dbReference type="Gene3D" id="6.10.280.130">
    <property type="match status" value="1"/>
</dbReference>
<evidence type="ECO:0000256" key="4">
    <source>
        <dbReference type="ARBA" id="ARBA00022448"/>
    </source>
</evidence>
<evidence type="ECO:0000256" key="8">
    <source>
        <dbReference type="ARBA" id="ARBA00022660"/>
    </source>
</evidence>
<dbReference type="InterPro" id="IPR036909">
    <property type="entry name" value="Cyt_c-like_dom_sf"/>
</dbReference>
<evidence type="ECO:0000259" key="23">
    <source>
        <dbReference type="PROSITE" id="PS51007"/>
    </source>
</evidence>
<evidence type="ECO:0000256" key="3">
    <source>
        <dbReference type="ARBA" id="ARBA00006113"/>
    </source>
</evidence>
<dbReference type="RefSeq" id="WP_144258427.1">
    <property type="nucleotide sequence ID" value="NZ_CP041636.1"/>
</dbReference>
<name>A0A516H6T2_9PROT</name>
<keyword evidence="25" id="KW-1185">Reference proteome</keyword>
<dbReference type="GO" id="GO:0006119">
    <property type="term" value="P:oxidative phosphorylation"/>
    <property type="evidence" value="ECO:0007669"/>
    <property type="project" value="UniProtKB-UniPathway"/>
</dbReference>
<feature type="binding site" description="covalent" evidence="21">
    <location>
        <position position="121"/>
    </location>
    <ligand>
        <name>heme c</name>
        <dbReference type="ChEBI" id="CHEBI:61717"/>
        <label>1</label>
    </ligand>
</feature>
<dbReference type="GO" id="GO:0020037">
    <property type="term" value="F:heme binding"/>
    <property type="evidence" value="ECO:0007669"/>
    <property type="project" value="InterPro"/>
</dbReference>
<keyword evidence="5 19" id="KW-1003">Cell membrane</keyword>
<feature type="binding site" description="axial binding residue" evidence="20">
    <location>
        <position position="125"/>
    </location>
    <ligand>
        <name>heme c</name>
        <dbReference type="ChEBI" id="CHEBI:61717"/>
        <label>1</label>
    </ligand>
    <ligandPart>
        <name>Fe</name>
        <dbReference type="ChEBI" id="CHEBI:18248"/>
    </ligandPart>
</feature>
<gene>
    <name evidence="24" type="primary">ccoP</name>
    <name evidence="24" type="ORF">FNB15_20065</name>
</gene>
<feature type="binding site" description="axial binding residue" evidence="20">
    <location>
        <position position="222"/>
    </location>
    <ligand>
        <name>heme c</name>
        <dbReference type="ChEBI" id="CHEBI:61717"/>
        <label>2</label>
    </ligand>
    <ligandPart>
        <name>Fe</name>
        <dbReference type="ChEBI" id="CHEBI:18248"/>
    </ligandPart>
</feature>
<evidence type="ECO:0000256" key="9">
    <source>
        <dbReference type="ARBA" id="ARBA00022692"/>
    </source>
</evidence>
<keyword evidence="14 22" id="KW-1133">Transmembrane helix</keyword>
<comment type="function">
    <text evidence="19">C-type cytochrome. Part of the cbb3-type cytochrome c oxidase complex.</text>
</comment>
<dbReference type="SUPFAM" id="SSF46626">
    <property type="entry name" value="Cytochrome c"/>
    <property type="match status" value="2"/>
</dbReference>
<dbReference type="InterPro" id="IPR032858">
    <property type="entry name" value="CcoP_N"/>
</dbReference>
<dbReference type="PIRSF" id="PIRSF000006">
    <property type="entry name" value="Cbb3-Cox_fixP"/>
    <property type="match status" value="1"/>
</dbReference>
<dbReference type="InterPro" id="IPR038414">
    <property type="entry name" value="CcoP_N_sf"/>
</dbReference>
<evidence type="ECO:0000256" key="10">
    <source>
        <dbReference type="ARBA" id="ARBA00022723"/>
    </source>
</evidence>
<evidence type="ECO:0000256" key="14">
    <source>
        <dbReference type="ARBA" id="ARBA00022989"/>
    </source>
</evidence>
<sequence length="289" mass="31506">MSVGERDPYTGHMTTGHEWNGIKELNAPVPKAVLFFLAVTFLFSLGYWILMPAWPTGVAYTRGLLGIDQRTTVAESMAAAAQGRAGWAQKVSDGDYAAIQADTVLMRTVRQTGHTLFGDNCAVCHGQQGQGGKGYPAIAKAPWLWGGEPETLAETIRVGINATHPDTRVSQMMAFGRDKVLERPDLLKVAAYVHSLSQKTDASAATLQEGKVVFDANCVACHGDDAKGKRDVGAPDLTDAFWIYGSDLQGIYSTIYDGRQGQMPGWENRLSPLERKILTLYLLDLRKKS</sequence>
<comment type="pathway">
    <text evidence="2 19">Energy metabolism; oxidative phosphorylation.</text>
</comment>
<keyword evidence="18 19" id="KW-0472">Membrane</keyword>
<evidence type="ECO:0000256" key="16">
    <source>
        <dbReference type="ARBA" id="ARBA00023004"/>
    </source>
</evidence>
<evidence type="ECO:0000256" key="22">
    <source>
        <dbReference type="SAM" id="Phobius"/>
    </source>
</evidence>
<keyword evidence="10 19" id="KW-0479">Metal-binding</keyword>
<comment type="subunit">
    <text evidence="19">Component of the cbb3-type cytochrome c oxidase.</text>
</comment>
<evidence type="ECO:0000313" key="24">
    <source>
        <dbReference type="EMBL" id="QDO99431.1"/>
    </source>
</evidence>
<comment type="subcellular location">
    <subcellularLocation>
        <location evidence="1 19">Cell inner membrane</location>
    </subcellularLocation>
</comment>
<dbReference type="NCBIfam" id="TIGR00782">
    <property type="entry name" value="ccoP"/>
    <property type="match status" value="1"/>
</dbReference>
<evidence type="ECO:0000256" key="20">
    <source>
        <dbReference type="PIRSR" id="PIRSR000006-1"/>
    </source>
</evidence>
<evidence type="ECO:0000256" key="11">
    <source>
        <dbReference type="ARBA" id="ARBA00022737"/>
    </source>
</evidence>
<feature type="binding site" description="axial binding residue" evidence="20">
    <location>
        <position position="263"/>
    </location>
    <ligand>
        <name>heme c</name>
        <dbReference type="ChEBI" id="CHEBI:61717"/>
        <label>1</label>
    </ligand>
    <ligandPart>
        <name>Fe</name>
        <dbReference type="ChEBI" id="CHEBI:18248"/>
    </ligandPart>
</feature>
<keyword evidence="12 19" id="KW-0375">Hydrogen ion transport</keyword>
<comment type="cofactor">
    <cofactor evidence="19 21">
        <name>heme c</name>
        <dbReference type="ChEBI" id="CHEBI:61717"/>
    </cofactor>
    <text evidence="19 21">Binds 2 heme C groups per subunit.</text>
</comment>
<dbReference type="Proteomes" id="UP000317496">
    <property type="component" value="Chromosome"/>
</dbReference>
<comment type="similarity">
    <text evidence="3 19">Belongs to the CcoP / FixP family.</text>
</comment>
<evidence type="ECO:0000313" key="25">
    <source>
        <dbReference type="Proteomes" id="UP000317496"/>
    </source>
</evidence>
<dbReference type="Pfam" id="PF14715">
    <property type="entry name" value="FixP_N"/>
    <property type="match status" value="1"/>
</dbReference>
<feature type="binding site" description="covalent" evidence="21">
    <location>
        <position position="124"/>
    </location>
    <ligand>
        <name>heme c</name>
        <dbReference type="ChEBI" id="CHEBI:61717"/>
        <label>1</label>
    </ligand>
</feature>
<feature type="domain" description="Cytochrome c" evidence="23">
    <location>
        <begin position="205"/>
        <end position="286"/>
    </location>
</feature>
<keyword evidence="15 19" id="KW-0560">Oxidoreductase</keyword>
<evidence type="ECO:0000256" key="13">
    <source>
        <dbReference type="ARBA" id="ARBA00022982"/>
    </source>
</evidence>
<dbReference type="InterPro" id="IPR009056">
    <property type="entry name" value="Cyt_c-like_dom"/>
</dbReference>
<feature type="transmembrane region" description="Helical" evidence="22">
    <location>
        <begin position="32"/>
        <end position="50"/>
    </location>
</feature>
<evidence type="ECO:0000256" key="21">
    <source>
        <dbReference type="PIRSR" id="PIRSR000006-2"/>
    </source>
</evidence>
<dbReference type="Pfam" id="PF00034">
    <property type="entry name" value="Cytochrom_C"/>
    <property type="match status" value="1"/>
</dbReference>
<dbReference type="OrthoDB" id="9811281at2"/>
<dbReference type="PROSITE" id="PS51007">
    <property type="entry name" value="CYTC"/>
    <property type="match status" value="2"/>
</dbReference>
<evidence type="ECO:0000256" key="5">
    <source>
        <dbReference type="ARBA" id="ARBA00022475"/>
    </source>
</evidence>
<keyword evidence="13 19" id="KW-0249">Electron transport</keyword>
<protein>
    <recommendedName>
        <fullName evidence="19">Cbb3-type cytochrome c oxidase subunit</fullName>
    </recommendedName>
</protein>
<dbReference type="PANTHER" id="PTHR33751">
    <property type="entry name" value="CBB3-TYPE CYTOCHROME C OXIDASE SUBUNIT FIXP"/>
    <property type="match status" value="1"/>
</dbReference>
<dbReference type="Pfam" id="PF13442">
    <property type="entry name" value="Cytochrome_CBB3"/>
    <property type="match status" value="1"/>
</dbReference>
<dbReference type="AlphaFoldDB" id="A0A516H6T2"/>
<feature type="binding site" description="axial binding residue" evidence="20">
    <location>
        <position position="172"/>
    </location>
    <ligand>
        <name>heme c</name>
        <dbReference type="ChEBI" id="CHEBI:61717"/>
        <label>2</label>
    </ligand>
    <ligandPart>
        <name>Fe</name>
        <dbReference type="ChEBI" id="CHEBI:18248"/>
    </ligandPart>
</feature>
<dbReference type="GO" id="GO:0009055">
    <property type="term" value="F:electron transfer activity"/>
    <property type="evidence" value="ECO:0007669"/>
    <property type="project" value="InterPro"/>
</dbReference>
<evidence type="ECO:0000256" key="12">
    <source>
        <dbReference type="ARBA" id="ARBA00022781"/>
    </source>
</evidence>
<organism evidence="24 25">
    <name type="scientific">Ferrovibrio terrae</name>
    <dbReference type="NCBI Taxonomy" id="2594003"/>
    <lineage>
        <taxon>Bacteria</taxon>
        <taxon>Pseudomonadati</taxon>
        <taxon>Pseudomonadota</taxon>
        <taxon>Alphaproteobacteria</taxon>
        <taxon>Rhodospirillales</taxon>
        <taxon>Rhodospirillaceae</taxon>
        <taxon>Ferrovibrio</taxon>
    </lineage>
</organism>
<dbReference type="InterPro" id="IPR004678">
    <property type="entry name" value="Cyt_c_oxidase_cbb3_su3"/>
</dbReference>
<dbReference type="UniPathway" id="UPA00705"/>
<keyword evidence="11" id="KW-0677">Repeat</keyword>
<keyword evidence="6 19" id="KW-0997">Cell inner membrane</keyword>
<evidence type="ECO:0000256" key="7">
    <source>
        <dbReference type="ARBA" id="ARBA00022617"/>
    </source>
</evidence>
<keyword evidence="7 19" id="KW-0349">Heme</keyword>
<feature type="domain" description="Cytochrome c" evidence="23">
    <location>
        <begin position="108"/>
        <end position="197"/>
    </location>
</feature>
<proteinExistence type="inferred from homology"/>
<evidence type="ECO:0000256" key="2">
    <source>
        <dbReference type="ARBA" id="ARBA00004673"/>
    </source>
</evidence>
<evidence type="ECO:0000256" key="17">
    <source>
        <dbReference type="ARBA" id="ARBA00023065"/>
    </source>
</evidence>